<keyword evidence="1" id="KW-1133">Transmembrane helix</keyword>
<dbReference type="OMA" id="YEGAYSI"/>
<feature type="transmembrane region" description="Helical" evidence="1">
    <location>
        <begin position="1329"/>
        <end position="1350"/>
    </location>
</feature>
<dbReference type="PANTHER" id="PTHR31513:SF1">
    <property type="entry name" value="EPHRIN TYPE-B RECEPTOR"/>
    <property type="match status" value="1"/>
</dbReference>
<accession>A0A0K9NUJ1</accession>
<evidence type="ECO:0000259" key="3">
    <source>
        <dbReference type="Pfam" id="PF26010"/>
    </source>
</evidence>
<proteinExistence type="predicted"/>
<dbReference type="STRING" id="29655.A0A0K9NUJ1"/>
<comment type="caution">
    <text evidence="4">The sequence shown here is derived from an EMBL/GenBank/DDBJ whole genome shotgun (WGS) entry which is preliminary data.</text>
</comment>
<feature type="transmembrane region" description="Helical" evidence="1">
    <location>
        <begin position="1362"/>
        <end position="1386"/>
    </location>
</feature>
<organism evidence="4 5">
    <name type="scientific">Zostera marina</name>
    <name type="common">Eelgrass</name>
    <dbReference type="NCBI Taxonomy" id="29655"/>
    <lineage>
        <taxon>Eukaryota</taxon>
        <taxon>Viridiplantae</taxon>
        <taxon>Streptophyta</taxon>
        <taxon>Embryophyta</taxon>
        <taxon>Tracheophyta</taxon>
        <taxon>Spermatophyta</taxon>
        <taxon>Magnoliopsida</taxon>
        <taxon>Liliopsida</taxon>
        <taxon>Zosteraceae</taxon>
        <taxon>Zostera</taxon>
    </lineage>
</organism>
<dbReference type="OrthoDB" id="122018at2759"/>
<feature type="domain" description="DUF8003" evidence="3">
    <location>
        <begin position="814"/>
        <end position="888"/>
    </location>
</feature>
<evidence type="ECO:0000313" key="4">
    <source>
        <dbReference type="EMBL" id="KMZ59717.1"/>
    </source>
</evidence>
<feature type="transmembrane region" description="Helical" evidence="1">
    <location>
        <begin position="1296"/>
        <end position="1317"/>
    </location>
</feature>
<name>A0A0K9NUJ1_ZOSMR</name>
<keyword evidence="5" id="KW-1185">Reference proteome</keyword>
<feature type="chain" id="PRO_5005527051" evidence="2">
    <location>
        <begin position="24"/>
        <end position="1454"/>
    </location>
</feature>
<keyword evidence="1" id="KW-0812">Transmembrane</keyword>
<reference evidence="5" key="1">
    <citation type="journal article" date="2016" name="Nature">
        <title>The genome of the seagrass Zostera marina reveals angiosperm adaptation to the sea.</title>
        <authorList>
            <person name="Olsen J.L."/>
            <person name="Rouze P."/>
            <person name="Verhelst B."/>
            <person name="Lin Y.-C."/>
            <person name="Bayer T."/>
            <person name="Collen J."/>
            <person name="Dattolo E."/>
            <person name="De Paoli E."/>
            <person name="Dittami S."/>
            <person name="Maumus F."/>
            <person name="Michel G."/>
            <person name="Kersting A."/>
            <person name="Lauritano C."/>
            <person name="Lohaus R."/>
            <person name="Toepel M."/>
            <person name="Tonon T."/>
            <person name="Vanneste K."/>
            <person name="Amirebrahimi M."/>
            <person name="Brakel J."/>
            <person name="Bostroem C."/>
            <person name="Chovatia M."/>
            <person name="Grimwood J."/>
            <person name="Jenkins J.W."/>
            <person name="Jueterbock A."/>
            <person name="Mraz A."/>
            <person name="Stam W.T."/>
            <person name="Tice H."/>
            <person name="Bornberg-Bauer E."/>
            <person name="Green P.J."/>
            <person name="Pearson G.A."/>
            <person name="Procaccini G."/>
            <person name="Duarte C.M."/>
            <person name="Schmutz J."/>
            <person name="Reusch T.B.H."/>
            <person name="Van de Peer Y."/>
        </authorList>
    </citation>
    <scope>NUCLEOTIDE SEQUENCE [LARGE SCALE GENOMIC DNA]</scope>
    <source>
        <strain evidence="5">cv. Finnish</strain>
    </source>
</reference>
<sequence>MASFRPILISISRILLLILIIFSDIIPNPTFSVSGISSDEAFSNKKYSILKADNRIYRQHYAPPFPPPPPPSLPHPTESSCEDDLGGVGSFDALCLLRSSIKLTDDLYVKGNGSIEVLDGVQLTCPVAGCTIAFNLSGIIRLRNDSLIVAGTVYLEAFNVSIAETAVVNASALGGDPPTRTTGVPRGFHGDGGGYGGRGASCYKMKDRNLENEWGGDAYGWTWLMYPDSYGSSGGTTNEVGDYGGGGGGGRLRVLVVDMLELRGSIFVDGGDAGLDGGGGSGGSIFLTANKMKGNGKISASGGSGVAGGGGGRIAINVFSRHDEQKIFVHGGRSLSCPYNNGAAGTLYDTIPKSLTVNNYNLLTNTDTLLMEFPYKPLWINVFVKNNAKVNVPLLWSRVQVQGLLSITGDSIFSFGLIDHPYSEFELIAEELLVSDSKIKVFGALRMSIKMLLMWNSKMLIDSDADAIVATSLLETSNLIVLKGGSLIHSNSNLGIHGQGVLNLSGPGDVIEAQRLILSLFYSVQVGPGSILRAPLENTTGDDMVPRLNCDTLVCPMELLHPPEDCNVNSSLSFTLQICRVEDISVEGTIQGNVIHFHRARSVVVQTTGAVTASGLGCKGGIGQGMVSGNDLGGGGGYGGTGGVGSYNGTFVKGGISYGNDYLPCLPGSGSGNESFGFSTAGGGIIVMGSMEHSLASLSVYGSIETDGESYQKSPRILDNVAVNGSRGTGGGSGGSILLFLQTVLLDSNSIISSIGGYGFPNGGGGGGGGRIHFDWSYISTGDEYLPIANVKGNISISGGPGHNHGFPGKTGSITGKACPKGLFGVFCKECPLGTFKNVSGSDETLCQPCPPYERPQRAIYISVRGGVAETPCPYECISTRYHMPHCYTTLEEVMYTFGGPWLSGLLLFGILFLAACVFSLARMKFIGTDELPYPAPTHGYQIDHSFPYLESLNEVNETIRVEESRNHVHRLYFLGPNTFREPWHLLSSLPDQIKEIVYEDAFLTFVDEVNALASYQWWEEIIYSISSVLAYPVAWLWQNCRRKKKLQLLRDFVRFEYDHSCLRSCRSRALYEGLKLAANPDLTLAYVDFFLGDDEKIPNLPPQLQQRFPIYLIFGGYGSYMDPFTLHSDNFLTSLISEAVPPCKWFRLVAGLNAQLRLVRRGYLRETFLPVISWLRSHTNPFLSMHGIVINLAWFQASKLGYCQFGLVLTAAECEPLPRRVNGFDQTSKIEESSSIQTECASSLLGTNETANLDKNMIGGIINSLNVCIFKDPRDIFYPFSLIVHNTKPVGHQDFVGLVISIILLADFSLVMLVFLQLYSFSWVDVFLVLYVLPFGLLLPFPAGINALFSHGPRKSAALSHIYSLWNISSLVNVVVAFICGFVHYKTQTSSNKKPFSIQPWNWGIDENGWWMFPCALVLCKCFQARLIDWHIANLEIQDRSLYSKDPEVFWRS</sequence>
<keyword evidence="1" id="KW-0472">Membrane</keyword>
<dbReference type="Proteomes" id="UP000036987">
    <property type="component" value="Unassembled WGS sequence"/>
</dbReference>
<feature type="transmembrane region" description="Helical" evidence="1">
    <location>
        <begin position="902"/>
        <end position="922"/>
    </location>
</feature>
<evidence type="ECO:0000313" key="5">
    <source>
        <dbReference type="Proteomes" id="UP000036987"/>
    </source>
</evidence>
<feature type="signal peptide" evidence="2">
    <location>
        <begin position="1"/>
        <end position="23"/>
    </location>
</feature>
<dbReference type="Pfam" id="PF26010">
    <property type="entry name" value="DUF8003"/>
    <property type="match status" value="1"/>
</dbReference>
<protein>
    <submittedName>
        <fullName evidence="4">Glycine-rich protein</fullName>
    </submittedName>
</protein>
<gene>
    <name evidence="4" type="ORF">ZOSMA_65G00490</name>
</gene>
<evidence type="ECO:0000256" key="1">
    <source>
        <dbReference type="SAM" id="Phobius"/>
    </source>
</evidence>
<keyword evidence="2" id="KW-0732">Signal</keyword>
<dbReference type="EMBL" id="LFYR01001739">
    <property type="protein sequence ID" value="KMZ59717.1"/>
    <property type="molecule type" value="Genomic_DNA"/>
</dbReference>
<dbReference type="PANTHER" id="PTHR31513">
    <property type="entry name" value="EPHRIN TYPE-B RECEPTOR"/>
    <property type="match status" value="1"/>
</dbReference>
<evidence type="ECO:0000256" key="2">
    <source>
        <dbReference type="SAM" id="SignalP"/>
    </source>
</evidence>
<dbReference type="InterPro" id="IPR058316">
    <property type="entry name" value="DUF8003"/>
</dbReference>